<reference evidence="2" key="2">
    <citation type="submission" date="2020-05" db="UniProtKB">
        <authorList>
            <consortium name="EnsemblMetazoa"/>
        </authorList>
    </citation>
    <scope>IDENTIFICATION</scope>
    <source>
        <strain evidence="2">Epiroticus2</strain>
    </source>
</reference>
<proteinExistence type="predicted"/>
<dbReference type="InterPro" id="IPR050704">
    <property type="entry name" value="Peptidase_C85-like"/>
</dbReference>
<dbReference type="EnsemblMetazoa" id="AEPI011480-RA">
    <property type="protein sequence ID" value="AEPI011480-PA"/>
    <property type="gene ID" value="AEPI011480"/>
</dbReference>
<dbReference type="InterPro" id="IPR038765">
    <property type="entry name" value="Papain-like_cys_pep_sf"/>
</dbReference>
<dbReference type="GO" id="GO:0061578">
    <property type="term" value="F:K63-linked deubiquitinase activity"/>
    <property type="evidence" value="ECO:0007669"/>
    <property type="project" value="TreeGrafter"/>
</dbReference>
<dbReference type="AlphaFoldDB" id="A0A182PWZ3"/>
<evidence type="ECO:0000313" key="2">
    <source>
        <dbReference type="EnsemblMetazoa" id="AEPI011480-PA"/>
    </source>
</evidence>
<dbReference type="Gene3D" id="3.90.70.80">
    <property type="match status" value="1"/>
</dbReference>
<accession>A0A182PWZ3</accession>
<evidence type="ECO:0000259" key="1">
    <source>
        <dbReference type="PROSITE" id="PS50802"/>
    </source>
</evidence>
<dbReference type="VEuPathDB" id="VectorBase:AEPI011480"/>
<keyword evidence="3" id="KW-1185">Reference proteome</keyword>
<dbReference type="SUPFAM" id="SSF54001">
    <property type="entry name" value="Cysteine proteinases"/>
    <property type="match status" value="1"/>
</dbReference>
<dbReference type="Proteomes" id="UP000075885">
    <property type="component" value="Unassembled WGS sequence"/>
</dbReference>
<organism evidence="2 3">
    <name type="scientific">Anopheles epiroticus</name>
    <dbReference type="NCBI Taxonomy" id="199890"/>
    <lineage>
        <taxon>Eukaryota</taxon>
        <taxon>Metazoa</taxon>
        <taxon>Ecdysozoa</taxon>
        <taxon>Arthropoda</taxon>
        <taxon>Hexapoda</taxon>
        <taxon>Insecta</taxon>
        <taxon>Pterygota</taxon>
        <taxon>Neoptera</taxon>
        <taxon>Endopterygota</taxon>
        <taxon>Diptera</taxon>
        <taxon>Nematocera</taxon>
        <taxon>Culicoidea</taxon>
        <taxon>Culicidae</taxon>
        <taxon>Anophelinae</taxon>
        <taxon>Anopheles</taxon>
    </lineage>
</organism>
<dbReference type="PROSITE" id="PS50802">
    <property type="entry name" value="OTU"/>
    <property type="match status" value="1"/>
</dbReference>
<dbReference type="STRING" id="199890.A0A182PWZ3"/>
<dbReference type="InterPro" id="IPR003323">
    <property type="entry name" value="OTU_dom"/>
</dbReference>
<sequence length="330" mass="38991">MDTIKSRGFAHGCREMPDMCDRFLENLGYYRKRTAFDASSLFRVVSEHVYDIQIYHEKVRADCVDYMRQHKARFAKRITWSFESYLSKMSRSRTHGTLLELRALALQHRANVLMFEPLAEAKWFVHYHSHEKLWRIYVGHDNHFDSIFRIEYMTDVAECQAIVYNLLYKDVMRLPDVEYAVERMLHDPDDKTIKYETDSEGNQLALTENGQKLMLCKPGSGTECILVNPQLCRFHNGDNFDMTQRFFHVHGSEEGYRMYVGQSRGTKKPNPLLHDEVLSCVRQLVNLNIPPFPYKVAKTLDRNIYRNIEFDVWSEERKNKWAARVLEGLI</sequence>
<dbReference type="PANTHER" id="PTHR12419">
    <property type="entry name" value="OTU DOMAIN CONTAINING PROTEIN"/>
    <property type="match status" value="1"/>
</dbReference>
<evidence type="ECO:0000313" key="3">
    <source>
        <dbReference type="Proteomes" id="UP000075885"/>
    </source>
</evidence>
<dbReference type="CDD" id="cd22753">
    <property type="entry name" value="OTU_ALG13-like"/>
    <property type="match status" value="1"/>
</dbReference>
<dbReference type="PANTHER" id="PTHR12419:SF115">
    <property type="entry name" value="PROTEIN OVARIAN TUMOR LOCUS-RELATED"/>
    <property type="match status" value="1"/>
</dbReference>
<dbReference type="InterPro" id="IPR049769">
    <property type="entry name" value="OTU_OTU"/>
</dbReference>
<protein>
    <submittedName>
        <fullName evidence="2">OTU domain-containing protein</fullName>
    </submittedName>
</protein>
<name>A0A182PWZ3_9DIPT</name>
<feature type="domain" description="OTU" evidence="1">
    <location>
        <begin position="29"/>
        <end position="150"/>
    </location>
</feature>
<reference evidence="3" key="1">
    <citation type="submission" date="2013-03" db="EMBL/GenBank/DDBJ databases">
        <title>The Genome Sequence of Anopheles epiroticus epiroticus2.</title>
        <authorList>
            <consortium name="The Broad Institute Genomics Platform"/>
            <person name="Neafsey D.E."/>
            <person name="Howell P."/>
            <person name="Walker B."/>
            <person name="Young S.K."/>
            <person name="Zeng Q."/>
            <person name="Gargeya S."/>
            <person name="Fitzgerald M."/>
            <person name="Haas B."/>
            <person name="Abouelleil A."/>
            <person name="Allen A.W."/>
            <person name="Alvarado L."/>
            <person name="Arachchi H.M."/>
            <person name="Berlin A.M."/>
            <person name="Chapman S.B."/>
            <person name="Gainer-Dewar J."/>
            <person name="Goldberg J."/>
            <person name="Griggs A."/>
            <person name="Gujja S."/>
            <person name="Hansen M."/>
            <person name="Howarth C."/>
            <person name="Imamovic A."/>
            <person name="Ireland A."/>
            <person name="Larimer J."/>
            <person name="McCowan C."/>
            <person name="Murphy C."/>
            <person name="Pearson M."/>
            <person name="Poon T.W."/>
            <person name="Priest M."/>
            <person name="Roberts A."/>
            <person name="Saif S."/>
            <person name="Shea T."/>
            <person name="Sisk P."/>
            <person name="Sykes S."/>
            <person name="Wortman J."/>
            <person name="Nusbaum C."/>
            <person name="Birren B."/>
        </authorList>
    </citation>
    <scope>NUCLEOTIDE SEQUENCE [LARGE SCALE GENOMIC DNA]</scope>
    <source>
        <strain evidence="3">Epiroticus2</strain>
    </source>
</reference>
<dbReference type="Pfam" id="PF02338">
    <property type="entry name" value="OTU"/>
    <property type="match status" value="1"/>
</dbReference>